<evidence type="ECO:0000256" key="1">
    <source>
        <dbReference type="ARBA" id="ARBA00022737"/>
    </source>
</evidence>
<evidence type="ECO:0000256" key="2">
    <source>
        <dbReference type="ARBA" id="ARBA00023043"/>
    </source>
</evidence>
<keyword evidence="3" id="KW-0472">Membrane</keyword>
<dbReference type="InterPro" id="IPR036770">
    <property type="entry name" value="Ankyrin_rpt-contain_sf"/>
</dbReference>
<name>A0ABQ8A0J9_BRANA</name>
<organism evidence="4 5">
    <name type="scientific">Brassica napus</name>
    <name type="common">Rape</name>
    <dbReference type="NCBI Taxonomy" id="3708"/>
    <lineage>
        <taxon>Eukaryota</taxon>
        <taxon>Viridiplantae</taxon>
        <taxon>Streptophyta</taxon>
        <taxon>Embryophyta</taxon>
        <taxon>Tracheophyta</taxon>
        <taxon>Spermatophyta</taxon>
        <taxon>Magnoliopsida</taxon>
        <taxon>eudicotyledons</taxon>
        <taxon>Gunneridae</taxon>
        <taxon>Pentapetalae</taxon>
        <taxon>rosids</taxon>
        <taxon>malvids</taxon>
        <taxon>Brassicales</taxon>
        <taxon>Brassicaceae</taxon>
        <taxon>Brassiceae</taxon>
        <taxon>Brassica</taxon>
    </lineage>
</organism>
<protein>
    <submittedName>
        <fullName evidence="4">Uncharacterized protein</fullName>
    </submittedName>
</protein>
<keyword evidence="3" id="KW-1133">Transmembrane helix</keyword>
<gene>
    <name evidence="4" type="ORF">HID58_062145</name>
</gene>
<feature type="transmembrane region" description="Helical" evidence="3">
    <location>
        <begin position="210"/>
        <end position="231"/>
    </location>
</feature>
<keyword evidence="2" id="KW-0040">ANK repeat</keyword>
<dbReference type="Proteomes" id="UP000824890">
    <property type="component" value="Unassembled WGS sequence"/>
</dbReference>
<proteinExistence type="predicted"/>
<reference evidence="4 5" key="1">
    <citation type="submission" date="2021-05" db="EMBL/GenBank/DDBJ databases">
        <title>Genome Assembly of Synthetic Allotetraploid Brassica napus Reveals Homoeologous Exchanges between Subgenomes.</title>
        <authorList>
            <person name="Davis J.T."/>
        </authorList>
    </citation>
    <scope>NUCLEOTIDE SEQUENCE [LARGE SCALE GENOMIC DNA]</scope>
    <source>
        <strain evidence="5">cv. Da-Ae</strain>
        <tissue evidence="4">Seedling</tissue>
    </source>
</reference>
<dbReference type="PANTHER" id="PTHR24186">
    <property type="entry name" value="PROTEIN PHOSPHATASE 1 REGULATORY SUBUNIT"/>
    <property type="match status" value="1"/>
</dbReference>
<dbReference type="Gene3D" id="1.25.40.20">
    <property type="entry name" value="Ankyrin repeat-containing domain"/>
    <property type="match status" value="1"/>
</dbReference>
<sequence>MNFSGVGRRKIIVAGGDKRGTKQQQGVAHGFEAWAWITVSKIIELKPSLIFFCKKHTVASRCSPWRQFGSETCSARNNYQTPPPFSLPQHSTEAAILFVDKKHFVSLDELKFAISSSLSLSPNYSLIKNISQVIFSSVAGHPPPFPDPLFLITISFPYSPLHNHPDMPPGSPLALLRRTVKGPRVFISPLMQRVSRQMMLWVSDDGLCQIWFGLAIWSVAASLLFVVRLLLDDLYMILSRVRQSLSSLLEQVGVGGYIRRSLFWGSNIRLTQHLLALKFLLFHVGAQGLRGLTLSCAVRDVSFQYPPFSPCPFVAFSLVLQTPERSFMWMCVLPFGWLNRQYLLQRCGRCREIKHGLPFQESLLPFMKIYRRSGHVGEEDQGRIKKGGVVKRYYIFGWFGQELSKIVAHYCVGLEKAHNTNGLSPLHLVVLIGSVVVLEEFLEKAPLFFRSLTRSKETVFHLAARNKNVDGFIFMAERLGINSQKLLQQVDVNGNTVLHIAASMSCGAPFSMSLSAL</sequence>
<dbReference type="SUPFAM" id="SSF48403">
    <property type="entry name" value="Ankyrin repeat"/>
    <property type="match status" value="1"/>
</dbReference>
<comment type="caution">
    <text evidence="4">The sequence shown here is derived from an EMBL/GenBank/DDBJ whole genome shotgun (WGS) entry which is preliminary data.</text>
</comment>
<evidence type="ECO:0000313" key="5">
    <source>
        <dbReference type="Proteomes" id="UP000824890"/>
    </source>
</evidence>
<dbReference type="EMBL" id="JAGKQM010000014">
    <property type="protein sequence ID" value="KAH0886049.1"/>
    <property type="molecule type" value="Genomic_DNA"/>
</dbReference>
<keyword evidence="1" id="KW-0677">Repeat</keyword>
<evidence type="ECO:0000256" key="3">
    <source>
        <dbReference type="SAM" id="Phobius"/>
    </source>
</evidence>
<keyword evidence="5" id="KW-1185">Reference proteome</keyword>
<dbReference type="PANTHER" id="PTHR24186:SF38">
    <property type="entry name" value="ANKYRIN REPEAT FAMILY PROTEIN"/>
    <property type="match status" value="1"/>
</dbReference>
<keyword evidence="3" id="KW-0812">Transmembrane</keyword>
<evidence type="ECO:0000313" key="4">
    <source>
        <dbReference type="EMBL" id="KAH0886049.1"/>
    </source>
</evidence>
<accession>A0ABQ8A0J9</accession>